<evidence type="ECO:0000256" key="3">
    <source>
        <dbReference type="ARBA" id="ARBA00022801"/>
    </source>
</evidence>
<comment type="subunit">
    <text evidence="5">Heterooligomer composed of large and small subunits.</text>
</comment>
<dbReference type="NCBIfam" id="TIGR00237">
    <property type="entry name" value="xseA"/>
    <property type="match status" value="1"/>
</dbReference>
<evidence type="ECO:0000256" key="6">
    <source>
        <dbReference type="RuleBase" id="RU004355"/>
    </source>
</evidence>
<accession>A0A2T4Z9F9</accession>
<dbReference type="GO" id="GO:0008855">
    <property type="term" value="F:exodeoxyribonuclease VII activity"/>
    <property type="evidence" value="ECO:0007669"/>
    <property type="project" value="UniProtKB-UniRule"/>
</dbReference>
<comment type="catalytic activity">
    <reaction evidence="5 6">
        <text>Exonucleolytic cleavage in either 5'- to 3'- or 3'- to 5'-direction to yield nucleoside 5'-phosphates.</text>
        <dbReference type="EC" id="3.1.11.6"/>
    </reaction>
</comment>
<keyword evidence="10" id="KW-1185">Reference proteome</keyword>
<evidence type="ECO:0000256" key="2">
    <source>
        <dbReference type="ARBA" id="ARBA00022722"/>
    </source>
</evidence>
<reference evidence="9 10" key="1">
    <citation type="submission" date="2018-04" db="EMBL/GenBank/DDBJ databases">
        <title>Genomic Encyclopedia of Archaeal and Bacterial Type Strains, Phase II (KMG-II): from individual species to whole genera.</title>
        <authorList>
            <person name="Goeker M."/>
        </authorList>
    </citation>
    <scope>NUCLEOTIDE SEQUENCE [LARGE SCALE GENOMIC DNA]</scope>
    <source>
        <strain evidence="9 10">DSM 45169</strain>
    </source>
</reference>
<dbReference type="EC" id="3.1.11.6" evidence="5"/>
<dbReference type="GO" id="GO:0006308">
    <property type="term" value="P:DNA catabolic process"/>
    <property type="evidence" value="ECO:0007669"/>
    <property type="project" value="UniProtKB-UniRule"/>
</dbReference>
<dbReference type="RefSeq" id="WP_107725328.1">
    <property type="nucleotide sequence ID" value="NZ_PZZP01000001.1"/>
</dbReference>
<dbReference type="PANTHER" id="PTHR30008">
    <property type="entry name" value="EXODEOXYRIBONUCLEASE 7 LARGE SUBUNIT"/>
    <property type="match status" value="1"/>
</dbReference>
<dbReference type="PANTHER" id="PTHR30008:SF0">
    <property type="entry name" value="EXODEOXYRIBONUCLEASE 7 LARGE SUBUNIT"/>
    <property type="match status" value="1"/>
</dbReference>
<comment type="similarity">
    <text evidence="5 6">Belongs to the XseA family.</text>
</comment>
<evidence type="ECO:0000259" key="7">
    <source>
        <dbReference type="Pfam" id="PF02601"/>
    </source>
</evidence>
<name>A0A2T4Z9F9_9BACL</name>
<dbReference type="InterPro" id="IPR020579">
    <property type="entry name" value="Exonuc_VII_lsu_C"/>
</dbReference>
<dbReference type="InterPro" id="IPR003753">
    <property type="entry name" value="Exonuc_VII_L"/>
</dbReference>
<evidence type="ECO:0000256" key="5">
    <source>
        <dbReference type="HAMAP-Rule" id="MF_00378"/>
    </source>
</evidence>
<keyword evidence="1 5" id="KW-0963">Cytoplasm</keyword>
<comment type="function">
    <text evidence="5">Bidirectionally degrades single-stranded DNA into large acid-insoluble oligonucleotides, which are then degraded further into small acid-soluble oligonucleotides.</text>
</comment>
<evidence type="ECO:0000256" key="4">
    <source>
        <dbReference type="ARBA" id="ARBA00022839"/>
    </source>
</evidence>
<dbReference type="Pfam" id="PF13742">
    <property type="entry name" value="tRNA_anti_2"/>
    <property type="match status" value="1"/>
</dbReference>
<dbReference type="GO" id="GO:0003676">
    <property type="term" value="F:nucleic acid binding"/>
    <property type="evidence" value="ECO:0007669"/>
    <property type="project" value="InterPro"/>
</dbReference>
<keyword evidence="2 5" id="KW-0540">Nuclease</keyword>
<evidence type="ECO:0000313" key="9">
    <source>
        <dbReference type="EMBL" id="PTM58532.1"/>
    </source>
</evidence>
<sequence>METRQHQSVTQLIQYLGLVLDQDEWLSRVWVQGEISNFKHHARGHMYFTLKDEQTRIRAVMFAGHNRRLRFRPKDGDDVLVRGRVAVYERDGQVQLYISSMQPKGIGDRFLAFQELKEKLDEEGLFSPLFKQALPFLPSRVGVITSAQGAAVRDIITTIRRRSPIIDVLLYPVAVQGEEAAFRIAAALDEINRQGEVDVIIVGRGGGSWEELWAFNEEEVARAIHQSRIPIVSAVGHETDTTIADYVADVRAATPTAAAELVVPLYDELCHRMHTLHQRLQRVQQQRLQGARADWNRLLRRRVLQRPGAQLERLEQRLDEWTEDLIRSMYVRFPGWRHRLERLQSRLFSHHPTYRLTAYRERLEQWTQQGYHQMDKQLIANRNRWLRRVDRLDAISPLKVMRRGYSLVFRHGDKKLVKSTRQIDPGDLIQIRLADGRLKCQVWGKEEYNHDGEKSEP</sequence>
<feature type="domain" description="Exonuclease VII large subunit C-terminal" evidence="7">
    <location>
        <begin position="125"/>
        <end position="441"/>
    </location>
</feature>
<dbReference type="GO" id="GO:0005737">
    <property type="term" value="C:cytoplasm"/>
    <property type="evidence" value="ECO:0007669"/>
    <property type="project" value="UniProtKB-SubCell"/>
</dbReference>
<dbReference type="InterPro" id="IPR025824">
    <property type="entry name" value="OB-fold_nuc-bd_dom"/>
</dbReference>
<dbReference type="HAMAP" id="MF_00378">
    <property type="entry name" value="Exonuc_7_L"/>
    <property type="match status" value="1"/>
</dbReference>
<comment type="caution">
    <text evidence="9">The sequence shown here is derived from an EMBL/GenBank/DDBJ whole genome shotgun (WGS) entry which is preliminary data.</text>
</comment>
<evidence type="ECO:0000313" key="10">
    <source>
        <dbReference type="Proteomes" id="UP000241639"/>
    </source>
</evidence>
<proteinExistence type="inferred from homology"/>
<keyword evidence="4 5" id="KW-0269">Exonuclease</keyword>
<evidence type="ECO:0000259" key="8">
    <source>
        <dbReference type="Pfam" id="PF13742"/>
    </source>
</evidence>
<dbReference type="AlphaFoldDB" id="A0A2T4Z9F9"/>
<comment type="subcellular location">
    <subcellularLocation>
        <location evidence="5 6">Cytoplasm</location>
    </subcellularLocation>
</comment>
<dbReference type="Pfam" id="PF02601">
    <property type="entry name" value="Exonuc_VII_L"/>
    <property type="match status" value="1"/>
</dbReference>
<dbReference type="OrthoDB" id="9802795at2"/>
<evidence type="ECO:0000256" key="1">
    <source>
        <dbReference type="ARBA" id="ARBA00022490"/>
    </source>
</evidence>
<dbReference type="Proteomes" id="UP000241639">
    <property type="component" value="Unassembled WGS sequence"/>
</dbReference>
<feature type="domain" description="OB-fold nucleic acid binding" evidence="8">
    <location>
        <begin position="8"/>
        <end position="102"/>
    </location>
</feature>
<dbReference type="EMBL" id="PZZP01000001">
    <property type="protein sequence ID" value="PTM58532.1"/>
    <property type="molecule type" value="Genomic_DNA"/>
</dbReference>
<gene>
    <name evidence="5" type="primary">xseA</name>
    <name evidence="9" type="ORF">C8J48_1117</name>
</gene>
<protein>
    <recommendedName>
        <fullName evidence="5">Exodeoxyribonuclease 7 large subunit</fullName>
        <ecNumber evidence="5">3.1.11.6</ecNumber>
    </recommendedName>
    <alternativeName>
        <fullName evidence="5">Exodeoxyribonuclease VII large subunit</fullName>
        <shortName evidence="5">Exonuclease VII large subunit</shortName>
    </alternativeName>
</protein>
<dbReference type="CDD" id="cd04489">
    <property type="entry name" value="ExoVII_LU_OBF"/>
    <property type="match status" value="1"/>
</dbReference>
<keyword evidence="3 5" id="KW-0378">Hydrolase</keyword>
<dbReference type="GO" id="GO:0009318">
    <property type="term" value="C:exodeoxyribonuclease VII complex"/>
    <property type="evidence" value="ECO:0007669"/>
    <property type="project" value="UniProtKB-UniRule"/>
</dbReference>
<organism evidence="9 10">
    <name type="scientific">Desmospora activa DSM 45169</name>
    <dbReference type="NCBI Taxonomy" id="1121389"/>
    <lineage>
        <taxon>Bacteria</taxon>
        <taxon>Bacillati</taxon>
        <taxon>Bacillota</taxon>
        <taxon>Bacilli</taxon>
        <taxon>Bacillales</taxon>
        <taxon>Thermoactinomycetaceae</taxon>
        <taxon>Desmospora</taxon>
    </lineage>
</organism>